<reference evidence="1" key="1">
    <citation type="submission" date="2021-02" db="EMBL/GenBank/DDBJ databases">
        <title>Identification of vesicle-like marine bacterial viruses: A missing link between bacterial viruses and vesicles.</title>
        <authorList>
            <person name="Sun M."/>
            <person name="Wang P."/>
            <person name="Chen X."/>
            <person name="Xu Zhong K."/>
            <person name="Li H."/>
            <person name="Sui X."/>
            <person name="Zhao L."/>
            <person name="Li K."/>
            <person name="Qin Q."/>
            <person name="Su H."/>
            <person name="Zhang X."/>
            <person name="Li P."/>
            <person name="Li C."/>
            <person name="Fu H."/>
            <person name="Shen Q."/>
            <person name="Chen Y."/>
            <person name="McMinn A."/>
            <person name="A Suttle C.A."/>
            <person name="Wang M."/>
            <person name="Zhang Y."/>
        </authorList>
    </citation>
    <scope>NUCLEOTIDE SEQUENCE</scope>
</reference>
<name>A0A899ISK1_9VIRU</name>
<dbReference type="SUPFAM" id="SSF52540">
    <property type="entry name" value="P-loop containing nucleoside triphosphate hydrolases"/>
    <property type="match status" value="1"/>
</dbReference>
<proteinExistence type="predicted"/>
<accession>A0A899ISK1</accession>
<organism evidence="1 2">
    <name type="scientific">Marinomonas phage MfV</name>
    <dbReference type="NCBI Taxonomy" id="2815747"/>
    <lineage>
        <taxon>Viruses</taxon>
        <taxon>Varidnaviria</taxon>
        <taxon>Abadenavirae</taxon>
        <taxon>Produgelaviricota</taxon>
        <taxon>Belvinaviricetes</taxon>
        <taxon>Vinavirales</taxon>
        <taxon>Parnassusviridae</taxon>
        <taxon>Corycianvirus</taxon>
        <taxon>Corycianvirus MfV</taxon>
    </lineage>
</organism>
<evidence type="ECO:0000313" key="1">
    <source>
        <dbReference type="EMBL" id="QSM01484.1"/>
    </source>
</evidence>
<dbReference type="Proteomes" id="UP000663595">
    <property type="component" value="Segment"/>
</dbReference>
<protein>
    <submittedName>
        <fullName evidence="1">ATPase</fullName>
    </submittedName>
</protein>
<dbReference type="EMBL" id="MW618650">
    <property type="protein sequence ID" value="QSM01484.1"/>
    <property type="molecule type" value="Genomic_DNA"/>
</dbReference>
<dbReference type="InterPro" id="IPR027417">
    <property type="entry name" value="P-loop_NTPase"/>
</dbReference>
<dbReference type="Gene3D" id="3.40.50.300">
    <property type="entry name" value="P-loop containing nucleotide triphosphate hydrolases"/>
    <property type="match status" value="1"/>
</dbReference>
<keyword evidence="2" id="KW-1185">Reference proteome</keyword>
<sequence>MSKLADTRLPNRHRFITAITGGGKTQAIKNLVKHSKRAVFWDPDNDHKCKHFKDKQAFIAALKIIMAKGGRIGWNGDDDEAHFEWFMMCMWAALDCTKLLDIVVEEAADVGLKQTMPKWTGKMWRRSRKYGGILTVGTQRVQEVPKAFITQAGETYIGIQKANDQHYIKRQTGLAPEKMGALDPLHFYKVNQNTFEKVVFKFIG</sequence>
<evidence type="ECO:0000313" key="2">
    <source>
        <dbReference type="Proteomes" id="UP000663595"/>
    </source>
</evidence>